<keyword evidence="1" id="KW-0853">WD repeat</keyword>
<dbReference type="PANTHER" id="PTHR44472:SF1">
    <property type="entry name" value="DDB1 AND CUL4 ASSOCIATED FACTOR 4"/>
    <property type="match status" value="1"/>
</dbReference>
<dbReference type="WBParaSite" id="ALUE_0001564201-mRNA-1">
    <property type="protein sequence ID" value="ALUE_0001564201-mRNA-1"/>
    <property type="gene ID" value="ALUE_0001564201"/>
</dbReference>
<keyword evidence="4" id="KW-1185">Reference proteome</keyword>
<proteinExistence type="predicted"/>
<dbReference type="InterPro" id="IPR052254">
    <property type="entry name" value="CUL4-DDB1_E3_ligase_receptor"/>
</dbReference>
<dbReference type="InterPro" id="IPR036322">
    <property type="entry name" value="WD40_repeat_dom_sf"/>
</dbReference>
<dbReference type="Pfam" id="PF23761">
    <property type="entry name" value="Beta-prop_DCAF4"/>
    <property type="match status" value="1"/>
</dbReference>
<dbReference type="AlphaFoldDB" id="A0A0M3ICL3"/>
<evidence type="ECO:0000256" key="1">
    <source>
        <dbReference type="ARBA" id="ARBA00022574"/>
    </source>
</evidence>
<organism evidence="4 5">
    <name type="scientific">Ascaris lumbricoides</name>
    <name type="common">Giant roundworm</name>
    <dbReference type="NCBI Taxonomy" id="6252"/>
    <lineage>
        <taxon>Eukaryota</taxon>
        <taxon>Metazoa</taxon>
        <taxon>Ecdysozoa</taxon>
        <taxon>Nematoda</taxon>
        <taxon>Chromadorea</taxon>
        <taxon>Rhabditida</taxon>
        <taxon>Spirurina</taxon>
        <taxon>Ascaridomorpha</taxon>
        <taxon>Ascaridoidea</taxon>
        <taxon>Ascarididae</taxon>
        <taxon>Ascaris</taxon>
    </lineage>
</organism>
<reference evidence="5" key="1">
    <citation type="submission" date="2016-05" db="UniProtKB">
        <authorList>
            <consortium name="WormBaseParasite"/>
        </authorList>
    </citation>
    <scope>IDENTIFICATION</scope>
</reference>
<keyword evidence="3" id="KW-1133">Transmembrane helix</keyword>
<evidence type="ECO:0000313" key="5">
    <source>
        <dbReference type="WBParaSite" id="ALUE_0001564201-mRNA-1"/>
    </source>
</evidence>
<sequence length="667" mass="74186">MHNSNNISTSQTSGRGRWFSYRACKSEYTFFAAYAVIIVMQVVPFVSPYPSDQRRNEPPTSSSGSALINGSAFGTLSASGPCVRQFPHPPSASTATYLSQNPQRVANMGCQVYIQRQSQRGSVDEENAARYSSMEVDGVGYSQSFTPPSLLGLAVRGSSIEESDLPGFSYDPSTRRYYRIQPDASGSAIGFRRSDFLRARREQEHLSQLNASHISNSLPHSALRAVMKSLASTLRAREFGYRQSSMLSQLQHGLAESALVCANSTPSYTREASNNWLFEVLPNHVDRLAGCQFLDVSKDGKTILGCWAVSNWGLPGDSRRTSSRIMCLSVKSDTDIVRRNGLFRDGGKCCSANEAGNRYGLKFEATSNSIYVLDPNLVDMVTAPVDSDVTCVLYVTASSHLSMQRKLTTCCRVFIEPVPELSNEEDADEMSSPIYNIRWTCQDEVWSCAWNANKMRIGLGMEENAMIVDVVSEQNFRISSRKKNVLSQQFSQDGELLYMGLRGADMDGELLYMGLRGADMVCSDLRLKSHHIVSTFEQCSSVGWIRILRSQPNLLLSENFCGELKMWDIRARKTLMSFKGHKNSHYRLPCFVDDNEKFVFAVGEDGTSRGWSLRSGDLLCAVPSPRPIEQRTDFPRLVYSENWAGRAGNSAIVIAVEGDIRVHELTL</sequence>
<accession>A0A0M3ICL3</accession>
<dbReference type="Proteomes" id="UP000036681">
    <property type="component" value="Unplaced"/>
</dbReference>
<dbReference type="InterPro" id="IPR015943">
    <property type="entry name" value="WD40/YVTN_repeat-like_dom_sf"/>
</dbReference>
<evidence type="ECO:0000256" key="2">
    <source>
        <dbReference type="ARBA" id="ARBA00022737"/>
    </source>
</evidence>
<dbReference type="GO" id="GO:0080008">
    <property type="term" value="C:Cul4-RING E3 ubiquitin ligase complex"/>
    <property type="evidence" value="ECO:0007669"/>
    <property type="project" value="TreeGrafter"/>
</dbReference>
<dbReference type="Gene3D" id="2.130.10.10">
    <property type="entry name" value="YVTN repeat-like/Quinoprotein amine dehydrogenase"/>
    <property type="match status" value="1"/>
</dbReference>
<name>A0A0M3ICL3_ASCLU</name>
<evidence type="ECO:0000313" key="4">
    <source>
        <dbReference type="Proteomes" id="UP000036681"/>
    </source>
</evidence>
<dbReference type="PANTHER" id="PTHR44472">
    <property type="entry name" value="DDB1- AND CUL4-ASSOCIATED FACTOR 4-RELATED"/>
    <property type="match status" value="1"/>
</dbReference>
<evidence type="ECO:0000256" key="3">
    <source>
        <dbReference type="SAM" id="Phobius"/>
    </source>
</evidence>
<keyword evidence="3" id="KW-0472">Membrane</keyword>
<keyword evidence="2" id="KW-0677">Repeat</keyword>
<protein>
    <submittedName>
        <fullName evidence="5">WD_REPEATS_REGION domain-containing protein</fullName>
    </submittedName>
</protein>
<keyword evidence="3" id="KW-0812">Transmembrane</keyword>
<feature type="transmembrane region" description="Helical" evidence="3">
    <location>
        <begin position="28"/>
        <end position="46"/>
    </location>
</feature>
<dbReference type="SUPFAM" id="SSF50978">
    <property type="entry name" value="WD40 repeat-like"/>
    <property type="match status" value="1"/>
</dbReference>